<feature type="non-terminal residue" evidence="1">
    <location>
        <position position="1"/>
    </location>
</feature>
<dbReference type="AlphaFoldDB" id="X1VSS9"/>
<proteinExistence type="predicted"/>
<reference evidence="1" key="1">
    <citation type="journal article" date="2014" name="Front. Microbiol.">
        <title>High frequency of phylogenetically diverse reductive dehalogenase-homologous genes in deep subseafloor sedimentary metagenomes.</title>
        <authorList>
            <person name="Kawai M."/>
            <person name="Futagami T."/>
            <person name="Toyoda A."/>
            <person name="Takaki Y."/>
            <person name="Nishi S."/>
            <person name="Hori S."/>
            <person name="Arai W."/>
            <person name="Tsubouchi T."/>
            <person name="Morono Y."/>
            <person name="Uchiyama I."/>
            <person name="Ito T."/>
            <person name="Fujiyama A."/>
            <person name="Inagaki F."/>
            <person name="Takami H."/>
        </authorList>
    </citation>
    <scope>NUCLEOTIDE SEQUENCE</scope>
    <source>
        <strain evidence="1">Expedition CK06-06</strain>
    </source>
</reference>
<protein>
    <submittedName>
        <fullName evidence="1">Uncharacterized protein</fullName>
    </submittedName>
</protein>
<comment type="caution">
    <text evidence="1">The sequence shown here is derived from an EMBL/GenBank/DDBJ whole genome shotgun (WGS) entry which is preliminary data.</text>
</comment>
<sequence length="132" mass="14193">INQKDSGGAGIHGQIATAENLQCASVEHWEEFTLSSEALTGGVNYILSIQGNEDDTSPPFEVYELRYDTDGSVDSYYEDSTGDYGVPESPWVEAASGTTRDYSIYCNYTEVAVGLENKSANMGSKMVAAGLI</sequence>
<gene>
    <name evidence="1" type="ORF">S12H4_60058</name>
</gene>
<name>X1VSS9_9ZZZZ</name>
<dbReference type="EMBL" id="BARW01039424">
    <property type="protein sequence ID" value="GAJ20311.1"/>
    <property type="molecule type" value="Genomic_DNA"/>
</dbReference>
<accession>X1VSS9</accession>
<evidence type="ECO:0000313" key="1">
    <source>
        <dbReference type="EMBL" id="GAJ20311.1"/>
    </source>
</evidence>
<organism evidence="1">
    <name type="scientific">marine sediment metagenome</name>
    <dbReference type="NCBI Taxonomy" id="412755"/>
    <lineage>
        <taxon>unclassified sequences</taxon>
        <taxon>metagenomes</taxon>
        <taxon>ecological metagenomes</taxon>
    </lineage>
</organism>